<dbReference type="PANTHER" id="PTHR35936">
    <property type="entry name" value="MEMBRANE-BOUND LYTIC MUREIN TRANSGLYCOSYLASE F"/>
    <property type="match status" value="1"/>
</dbReference>
<keyword evidence="2" id="KW-0732">Signal</keyword>
<evidence type="ECO:0000259" key="3">
    <source>
        <dbReference type="Pfam" id="PF00497"/>
    </source>
</evidence>
<evidence type="ECO:0000256" key="2">
    <source>
        <dbReference type="ARBA" id="ARBA00022729"/>
    </source>
</evidence>
<dbReference type="PANTHER" id="PTHR35936:SF25">
    <property type="entry name" value="ABC TRANSPORTER SUBSTRATE-BINDING PROTEIN"/>
    <property type="match status" value="1"/>
</dbReference>
<organism evidence="4 5">
    <name type="scientific">Paraglaciecola chathamensis</name>
    <dbReference type="NCBI Taxonomy" id="368405"/>
    <lineage>
        <taxon>Bacteria</taxon>
        <taxon>Pseudomonadati</taxon>
        <taxon>Pseudomonadota</taxon>
        <taxon>Gammaproteobacteria</taxon>
        <taxon>Alteromonadales</taxon>
        <taxon>Alteromonadaceae</taxon>
        <taxon>Paraglaciecola</taxon>
    </lineage>
</organism>
<feature type="domain" description="Solute-binding protein family 3/N-terminal" evidence="3">
    <location>
        <begin position="30"/>
        <end position="97"/>
    </location>
</feature>
<name>A0ABS0WC82_9ALTE</name>
<dbReference type="Gene3D" id="3.40.190.10">
    <property type="entry name" value="Periplasmic binding protein-like II"/>
    <property type="match status" value="2"/>
</dbReference>
<comment type="caution">
    <text evidence="4">The sequence shown here is derived from an EMBL/GenBank/DDBJ whole genome shotgun (WGS) entry which is preliminary data.</text>
</comment>
<dbReference type="SUPFAM" id="SSF53850">
    <property type="entry name" value="Periplasmic binding protein-like II"/>
    <property type="match status" value="1"/>
</dbReference>
<reference evidence="4 5" key="1">
    <citation type="submission" date="2020-12" db="EMBL/GenBank/DDBJ databases">
        <title>Draft genome sequences of nine environmental bacterial isolates colonizing plastic.</title>
        <authorList>
            <person name="Borre I."/>
            <person name="Sonnenschein E.C."/>
        </authorList>
    </citation>
    <scope>NUCLEOTIDE SEQUENCE [LARGE SCALE GENOMIC DNA]</scope>
    <source>
        <strain evidence="4 5">IB30</strain>
    </source>
</reference>
<dbReference type="InterPro" id="IPR001638">
    <property type="entry name" value="Solute-binding_3/MltF_N"/>
</dbReference>
<protein>
    <submittedName>
        <fullName evidence="4">Transporter substrate-binding domain-containing protein</fullName>
    </submittedName>
</protein>
<evidence type="ECO:0000256" key="1">
    <source>
        <dbReference type="ARBA" id="ARBA00010333"/>
    </source>
</evidence>
<dbReference type="RefSeq" id="WP_198824085.1">
    <property type="nucleotide sequence ID" value="NZ_JAEILT010000007.1"/>
</dbReference>
<proteinExistence type="inferred from homology"/>
<accession>A0ABS0WC82</accession>
<dbReference type="Pfam" id="PF00497">
    <property type="entry name" value="SBP_bac_3"/>
    <property type="match status" value="1"/>
</dbReference>
<comment type="similarity">
    <text evidence="1">Belongs to the bacterial solute-binding protein 3 family.</text>
</comment>
<sequence length="248" mass="28230">MGNFFNPTLILLFIFLPTSLLADTFTSHCRNYPPELYFDGDKCVGVIPDLVSDMLLELGHHIQWLKAPWIRSYREAKKGKVDILIRHSMTPEREAVLLPITYGYSIRNLSFYTSPNFTGNIGSYQDLAKMNVGAIRGVFYSPKFSSLDPNTLTLVGTTEQLVSMLELGRIDVVATSATQRVELFAQQFEKAAFVDSFTNAFYISVVKLGRAVPIFDDLSEKMLEYRISGKINRYYEKYDAIPPMQEFD</sequence>
<gene>
    <name evidence="4" type="ORF">JEU11_06465</name>
</gene>
<evidence type="ECO:0000313" key="4">
    <source>
        <dbReference type="EMBL" id="MBJ2136089.1"/>
    </source>
</evidence>
<dbReference type="EMBL" id="JAEILT010000007">
    <property type="protein sequence ID" value="MBJ2136089.1"/>
    <property type="molecule type" value="Genomic_DNA"/>
</dbReference>
<dbReference type="Proteomes" id="UP000649232">
    <property type="component" value="Unassembled WGS sequence"/>
</dbReference>
<evidence type="ECO:0000313" key="5">
    <source>
        <dbReference type="Proteomes" id="UP000649232"/>
    </source>
</evidence>